<dbReference type="EMBL" id="MH800199">
    <property type="protein sequence ID" value="AYD85742.1"/>
    <property type="molecule type" value="Genomic_DNA"/>
</dbReference>
<sequence>MKELKTIDLCELAPELVKEHMFTGDDKADLLAILKIFRDWVGNPTSRTLKVVSQNGINNGFSLSSGICGNINFIWVDSTEDKRSIDLIIHLHKIFKLWPKCSGDLCYPIPNPYIENPTHLDNEVVYQDISKSRRYSLYDASSKYGQLRLELLDFLIETIKKDFDLYIDKC</sequence>
<organism evidence="1 2">
    <name type="scientific">Acinetobacter phage vB_AbaM_B09_Aci02-2</name>
    <dbReference type="NCBI Taxonomy" id="2315467"/>
    <lineage>
        <taxon>Viruses</taxon>
        <taxon>Duplodnaviria</taxon>
        <taxon>Heunggongvirae</taxon>
        <taxon>Uroviricota</taxon>
        <taxon>Caudoviricetes</taxon>
        <taxon>Saclayvirus</taxon>
        <taxon>Saclayvirus Aci022</taxon>
    </lineage>
</organism>
<protein>
    <submittedName>
        <fullName evidence="1">Uncharacterized protein</fullName>
    </submittedName>
</protein>
<dbReference type="Proteomes" id="UP000280659">
    <property type="component" value="Segment"/>
</dbReference>
<proteinExistence type="predicted"/>
<reference evidence="1 2" key="1">
    <citation type="submission" date="2018-08" db="EMBL/GenBank/DDBJ databases">
        <title>Complete genome sequence of five Acinetobacter baumannii phages from Abidjan, Cote d'Ivoire.</title>
        <authorList>
            <person name="Essoh C."/>
            <person name="Vernadet J.-P."/>
            <person name="Vergnaud G."/>
            <person name="Resch G."/>
            <person name="Pourcel C."/>
        </authorList>
    </citation>
    <scope>NUCLEOTIDE SEQUENCE [LARGE SCALE GENOMIC DNA]</scope>
</reference>
<accession>A0A386KK04</accession>
<gene>
    <name evidence="1" type="ORF">Aci022_170</name>
</gene>
<evidence type="ECO:0000313" key="1">
    <source>
        <dbReference type="EMBL" id="AYD85742.1"/>
    </source>
</evidence>
<name>A0A386KK04_9CAUD</name>
<keyword evidence="2" id="KW-1185">Reference proteome</keyword>
<evidence type="ECO:0000313" key="2">
    <source>
        <dbReference type="Proteomes" id="UP000280659"/>
    </source>
</evidence>